<dbReference type="PATRIC" id="fig|1326980.6.peg.1941"/>
<sequence length="223" mass="26285">MRKLTTKEYFDYLPKLNKDEIYLLYLISRDREAKEMGYSIDKILFRIKETDLERGTRILQAIRENVEFQVKGVQLKKEWVKIMHVLNPVNYAKASRRAVMRFVENCHENPNIEAIFDSELPRSVDFKVFMIDVDSKDKKVLEKLKGIKARLAITTQRGFHIHVWKDDLERPENLFKIVDEKIEIKTRDAIEYIPGIPQGKITPEAYEISDVEELIEKLEGEGL</sequence>
<name>W7KUX6_9CREN</name>
<gene>
    <name evidence="1" type="ORF">ASUL_09719</name>
</gene>
<keyword evidence="2" id="KW-1185">Reference proteome</keyword>
<protein>
    <submittedName>
        <fullName evidence="1">Uncharacterized protein</fullName>
    </submittedName>
</protein>
<dbReference type="AlphaFoldDB" id="W7KUX6"/>
<dbReference type="EMBL" id="ASRH01000028">
    <property type="protein sequence ID" value="EWG06412.1"/>
    <property type="molecule type" value="Genomic_DNA"/>
</dbReference>
<organism evidence="1 2">
    <name type="scientific">Candidatus Aramenus sulfurataquae</name>
    <dbReference type="NCBI Taxonomy" id="1326980"/>
    <lineage>
        <taxon>Archaea</taxon>
        <taxon>Thermoproteota</taxon>
        <taxon>Thermoprotei</taxon>
        <taxon>Sulfolobales</taxon>
        <taxon>Sulfolobaceae</taxon>
        <taxon>Candidatus Aramenus</taxon>
    </lineage>
</organism>
<dbReference type="Proteomes" id="UP000054284">
    <property type="component" value="Unassembled WGS sequence"/>
</dbReference>
<comment type="caution">
    <text evidence="1">The sequence shown here is derived from an EMBL/GenBank/DDBJ whole genome shotgun (WGS) entry which is preliminary data.</text>
</comment>
<accession>W7KUX6</accession>
<proteinExistence type="predicted"/>
<evidence type="ECO:0000313" key="1">
    <source>
        <dbReference type="EMBL" id="EWG06412.1"/>
    </source>
</evidence>
<evidence type="ECO:0000313" key="2">
    <source>
        <dbReference type="Proteomes" id="UP000054284"/>
    </source>
</evidence>
<reference evidence="1 2" key="1">
    <citation type="journal article" date="2014" name="Genome Announc.">
        <title>Draft Genome Sequence of the Sulfolobales Archaeon AZ1, Obtained through Metagenomic Analysis of a Mexican Hot Spring.</title>
        <authorList>
            <person name="Servin-Garciduenas L.E."/>
            <person name="Martinez-Romero E."/>
        </authorList>
    </citation>
    <scope>NUCLEOTIDE SEQUENCE [LARGE SCALE GENOMIC DNA]</scope>
    <source>
        <strain evidence="1">AZ1-illumnia</strain>
    </source>
</reference>